<reference evidence="2 3" key="1">
    <citation type="submission" date="2018-12" db="EMBL/GenBank/DDBJ databases">
        <title>Pseudomonas aeruginosa Diversity Panel.</title>
        <authorList>
            <person name="Snesrud E."/>
            <person name="Mcgann P."/>
        </authorList>
    </citation>
    <scope>NUCLEOTIDE SEQUENCE [LARGE SCALE GENOMIC DNA]</scope>
    <source>
        <strain evidence="2 3">MRSN6241</strain>
    </source>
</reference>
<evidence type="ECO:0000313" key="3">
    <source>
        <dbReference type="Proteomes" id="UP000276985"/>
    </source>
</evidence>
<protein>
    <submittedName>
        <fullName evidence="2">Uncharacterized protein</fullName>
    </submittedName>
</protein>
<dbReference type="KEGG" id="ppaa:B7D75_19675"/>
<sequence>MDAMIASAGSPRQPKEHRVQGGDAGPRRFSIRLCQPGDRIHGSSPCRAFQATKRRSTLYRYSSRGPSMTITRSPPAATAARLQQ</sequence>
<gene>
    <name evidence="2" type="ORF">DY940_05035</name>
</gene>
<name>A0ABD7K8D0_PSEAI</name>
<evidence type="ECO:0000256" key="1">
    <source>
        <dbReference type="SAM" id="MobiDB-lite"/>
    </source>
</evidence>
<comment type="caution">
    <text evidence="2">The sequence shown here is derived from an EMBL/GenBank/DDBJ whole genome shotgun (WGS) entry which is preliminary data.</text>
</comment>
<feature type="region of interest" description="Disordered" evidence="1">
    <location>
        <begin position="1"/>
        <end position="28"/>
    </location>
</feature>
<dbReference type="AlphaFoldDB" id="A0ABD7K8D0"/>
<dbReference type="Proteomes" id="UP000276985">
    <property type="component" value="Unassembled WGS sequence"/>
</dbReference>
<accession>A0ABD7K8D0</accession>
<dbReference type="EMBL" id="RXTL01000006">
    <property type="protein sequence ID" value="RTS50482.1"/>
    <property type="molecule type" value="Genomic_DNA"/>
</dbReference>
<proteinExistence type="predicted"/>
<evidence type="ECO:0000313" key="2">
    <source>
        <dbReference type="EMBL" id="RTS50482.1"/>
    </source>
</evidence>
<organism evidence="2 3">
    <name type="scientific">Pseudomonas aeruginosa</name>
    <dbReference type="NCBI Taxonomy" id="287"/>
    <lineage>
        <taxon>Bacteria</taxon>
        <taxon>Pseudomonadati</taxon>
        <taxon>Pseudomonadota</taxon>
        <taxon>Gammaproteobacteria</taxon>
        <taxon>Pseudomonadales</taxon>
        <taxon>Pseudomonadaceae</taxon>
        <taxon>Pseudomonas</taxon>
    </lineage>
</organism>
<feature type="region of interest" description="Disordered" evidence="1">
    <location>
        <begin position="63"/>
        <end position="84"/>
    </location>
</feature>